<dbReference type="Gene3D" id="2.60.40.1180">
    <property type="entry name" value="Golgi alpha-mannosidase II"/>
    <property type="match status" value="1"/>
</dbReference>
<evidence type="ECO:0000313" key="5">
    <source>
        <dbReference type="EMBL" id="KAK7475311.1"/>
    </source>
</evidence>
<dbReference type="Gene3D" id="3.20.20.80">
    <property type="entry name" value="Glycosidases"/>
    <property type="match status" value="3"/>
</dbReference>
<dbReference type="SUPFAM" id="SSF51445">
    <property type="entry name" value="(Trans)glycosidases"/>
    <property type="match status" value="1"/>
</dbReference>
<name>A0ABD0JKA4_9CAEN</name>
<dbReference type="InterPro" id="IPR006047">
    <property type="entry name" value="GH13_cat_dom"/>
</dbReference>
<keyword evidence="1" id="KW-0325">Glycoprotein</keyword>
<comment type="caution">
    <text evidence="5">The sequence shown here is derived from an EMBL/GenBank/DDBJ whole genome shotgun (WGS) entry which is preliminary data.</text>
</comment>
<dbReference type="InterPro" id="IPR017853">
    <property type="entry name" value="GH"/>
</dbReference>
<feature type="transmembrane region" description="Helical" evidence="3">
    <location>
        <begin position="28"/>
        <end position="47"/>
    </location>
</feature>
<keyword evidence="3" id="KW-1133">Transmembrane helix</keyword>
<dbReference type="Pfam" id="PF00128">
    <property type="entry name" value="Alpha-amylase"/>
    <property type="match status" value="2"/>
</dbReference>
<dbReference type="EMBL" id="JACVVK020000410">
    <property type="protein sequence ID" value="KAK7475311.1"/>
    <property type="molecule type" value="Genomic_DNA"/>
</dbReference>
<proteinExistence type="predicted"/>
<dbReference type="PANTHER" id="PTHR10357:SF179">
    <property type="entry name" value="NEUTRAL AND BASIC AMINO ACID TRANSPORT PROTEIN RBAT"/>
    <property type="match status" value="1"/>
</dbReference>
<evidence type="ECO:0000313" key="6">
    <source>
        <dbReference type="Proteomes" id="UP001519460"/>
    </source>
</evidence>
<evidence type="ECO:0000256" key="1">
    <source>
        <dbReference type="ARBA" id="ARBA00023180"/>
    </source>
</evidence>
<feature type="domain" description="Glycosyl hydrolase family 13 catalytic" evidence="4">
    <location>
        <begin position="70"/>
        <end position="538"/>
    </location>
</feature>
<feature type="region of interest" description="Disordered" evidence="2">
    <location>
        <begin position="276"/>
        <end position="295"/>
    </location>
</feature>
<dbReference type="Gene3D" id="3.90.400.10">
    <property type="entry name" value="Oligo-1,6-glucosidase, Domain 2"/>
    <property type="match status" value="1"/>
</dbReference>
<evidence type="ECO:0000256" key="2">
    <source>
        <dbReference type="SAM" id="MobiDB-lite"/>
    </source>
</evidence>
<accession>A0ABD0JKA4</accession>
<dbReference type="FunFam" id="3.90.400.10:FF:000001">
    <property type="entry name" value="Maltase A3, isoform A"/>
    <property type="match status" value="1"/>
</dbReference>
<keyword evidence="6" id="KW-1185">Reference proteome</keyword>
<dbReference type="InterPro" id="IPR013780">
    <property type="entry name" value="Glyco_hydro_b"/>
</dbReference>
<keyword evidence="3" id="KW-0472">Membrane</keyword>
<gene>
    <name evidence="5" type="ORF">BaRGS_00033458</name>
</gene>
<protein>
    <recommendedName>
        <fullName evidence="4">Glycosyl hydrolase family 13 catalytic domain-containing protein</fullName>
    </recommendedName>
</protein>
<dbReference type="AlphaFoldDB" id="A0ABD0JKA4"/>
<keyword evidence="3" id="KW-0812">Transmembrane</keyword>
<organism evidence="5 6">
    <name type="scientific">Batillaria attramentaria</name>
    <dbReference type="NCBI Taxonomy" id="370345"/>
    <lineage>
        <taxon>Eukaryota</taxon>
        <taxon>Metazoa</taxon>
        <taxon>Spiralia</taxon>
        <taxon>Lophotrochozoa</taxon>
        <taxon>Mollusca</taxon>
        <taxon>Gastropoda</taxon>
        <taxon>Caenogastropoda</taxon>
        <taxon>Sorbeoconcha</taxon>
        <taxon>Cerithioidea</taxon>
        <taxon>Batillariidae</taxon>
        <taxon>Batillaria</taxon>
    </lineage>
</organism>
<dbReference type="SMART" id="SM00642">
    <property type="entry name" value="Aamy"/>
    <property type="match status" value="1"/>
</dbReference>
<sequence>MAETDCSEPKDATKKTCWQTVCLSRFCLPVLAVAILAGVAVSVAVVLTSEGMRERFPPDMKWWKKTVVYQIYPRSFKDSNGDGIGDLRGITSKLDYFTYLNVKAIWISPFYPSPMADFGYDVSNYTDVDPMFGDLDDFDALLKQAHRLGIRVIIDFVASHTSSAHQWFNLSVQGIPPYDNYYIWTNGTRLDNGTIVPPSNWMSIFGYSAWKWVEERQQYYYHAFLEQQPALNYRSPQVHEEMKDVLRFWLKRGVDGIRVDAVSNMMVYEDYYQDQAPSKAPGTEPSDSEPVSEQAMADNLHEPLSYGPPHTGPLLYTSDGRKWFLALDSRQREIVFLVSQRCEIVFLVSQRCEIVFLWQADYYHNNLTSNIPDIFPVISEWRKVLDEFDDSDDDKDDSKLMIVEAAGGAEERNRFIAFGADLPFNFDLVQSIDRRYKSCGAICIRDVIQKEYDSLPEGGWANFVFSNHDNPRAITRLGAAYADAMNMLLLTLRGTPTTYYGEELGMEDIKVSYVDTQDPYGKRYGPDHYTEVSRDPERAPMQWDDSMNAGFSNKSTPWLPVHPDYLTVNVEAEKNSTNTTALQVYRDLANLRQQPSLRYGRLQFCVVTSGILSYIRSAYDHPDYLVVINFGNVTETQDFSGSPVHQGQGRVKVATSGAANEGRFSKEQVVPLIPLSLGPGDGLVLELGSSTSS</sequence>
<evidence type="ECO:0000259" key="4">
    <source>
        <dbReference type="SMART" id="SM00642"/>
    </source>
</evidence>
<dbReference type="Proteomes" id="UP001519460">
    <property type="component" value="Unassembled WGS sequence"/>
</dbReference>
<evidence type="ECO:0000256" key="3">
    <source>
        <dbReference type="SAM" id="Phobius"/>
    </source>
</evidence>
<dbReference type="PANTHER" id="PTHR10357">
    <property type="entry name" value="ALPHA-AMYLASE FAMILY MEMBER"/>
    <property type="match status" value="1"/>
</dbReference>
<reference evidence="5 6" key="1">
    <citation type="journal article" date="2023" name="Sci. Data">
        <title>Genome assembly of the Korean intertidal mud-creeper Batillaria attramentaria.</title>
        <authorList>
            <person name="Patra A.K."/>
            <person name="Ho P.T."/>
            <person name="Jun S."/>
            <person name="Lee S.J."/>
            <person name="Kim Y."/>
            <person name="Won Y.J."/>
        </authorList>
    </citation>
    <scope>NUCLEOTIDE SEQUENCE [LARGE SCALE GENOMIC DNA]</scope>
    <source>
        <strain evidence="5">Wonlab-2016</strain>
    </source>
</reference>
<dbReference type="InterPro" id="IPR045857">
    <property type="entry name" value="O16G_dom_2"/>
</dbReference>